<sequence>MASAFSIQDDSNTNTAYFDNFTCIICLEVLQEPVQCLKNEHYFCKKCITKHLKRSQTCPLCQDNLTLETLRPIPSAVANILEQFQSARCRYASRGCTTAVRRKALSSHHEECGFAPVKCSYDGCEATVNRQDLVSHQQACEFRSVTCNDCHEAMRQREYRKHPCSFRNELDETKRGLAEVWRVLREIQDEQCRQGEEMRQIARELRQPHTTQGQRDNNLRQQTSGHLGQQASETVQPNPTRRQQSDNSKQPDSTQPQQGYNRIPTGPSFTKSDYVETVLIPSPIQSKATVNKQIVVAGGGGKSYEIFDWSTQQWTLSVSTFPAQLVDTECGKGVLCGDRILTFGESLSGTSLKPPFKTTVISYSDRAKLSHYGVACVNENTVVVLGGYYNIPYWATELKEDVLLYNPTTKGMKKLAPLPDQLADMAVVVRDDNLVVLGGHKNHDYAEICNDVLMYNITKQQCSKLPSMLENRSGCASVIMGDTIIGGNSENERHQSVVVRTVEYLILGEDTWKTLPPMHCERSGATACLLQ</sequence>
<keyword evidence="3" id="KW-0863">Zinc-finger</keyword>
<dbReference type="InterPro" id="IPR006652">
    <property type="entry name" value="Kelch_1"/>
</dbReference>
<dbReference type="InterPro" id="IPR015915">
    <property type="entry name" value="Kelch-typ_b-propeller"/>
</dbReference>
<dbReference type="Pfam" id="PF02176">
    <property type="entry name" value="zf-TRAF"/>
    <property type="match status" value="1"/>
</dbReference>
<dbReference type="OrthoDB" id="1630758at2759"/>
<organism evidence="6 7">
    <name type="scientific">Paramuricea clavata</name>
    <name type="common">Red gorgonian</name>
    <name type="synonym">Violescent sea-whip</name>
    <dbReference type="NCBI Taxonomy" id="317549"/>
    <lineage>
        <taxon>Eukaryota</taxon>
        <taxon>Metazoa</taxon>
        <taxon>Cnidaria</taxon>
        <taxon>Anthozoa</taxon>
        <taxon>Octocorallia</taxon>
        <taxon>Malacalcyonacea</taxon>
        <taxon>Plexauridae</taxon>
        <taxon>Paramuricea</taxon>
    </lineage>
</organism>
<name>A0A6S7HNJ9_PARCT</name>
<keyword evidence="4" id="KW-0862">Zinc</keyword>
<keyword evidence="2" id="KW-0479">Metal-binding</keyword>
<dbReference type="Gene3D" id="2.120.10.80">
    <property type="entry name" value="Kelch-type beta propeller"/>
    <property type="match status" value="1"/>
</dbReference>
<dbReference type="InterPro" id="IPR001841">
    <property type="entry name" value="Znf_RING"/>
</dbReference>
<keyword evidence="7" id="KW-1185">Reference proteome</keyword>
<dbReference type="GO" id="GO:0043122">
    <property type="term" value="P:regulation of canonical NF-kappaB signal transduction"/>
    <property type="evidence" value="ECO:0007669"/>
    <property type="project" value="TreeGrafter"/>
</dbReference>
<evidence type="ECO:0000256" key="3">
    <source>
        <dbReference type="ARBA" id="ARBA00022771"/>
    </source>
</evidence>
<dbReference type="PROSITE" id="PS50089">
    <property type="entry name" value="ZF_RING_2"/>
    <property type="match status" value="1"/>
</dbReference>
<feature type="region of interest" description="Disordered" evidence="5">
    <location>
        <begin position="206"/>
        <end position="269"/>
    </location>
</feature>
<dbReference type="PANTHER" id="PTHR10131:SF157">
    <property type="entry name" value="RECEPTOR-ASSOCIATED FACTOR, PUTATIVE-RELATED"/>
    <property type="match status" value="1"/>
</dbReference>
<evidence type="ECO:0000256" key="1">
    <source>
        <dbReference type="ARBA" id="ARBA00022441"/>
    </source>
</evidence>
<evidence type="ECO:0000313" key="6">
    <source>
        <dbReference type="EMBL" id="CAB3997190.1"/>
    </source>
</evidence>
<feature type="compositionally biased region" description="Polar residues" evidence="5">
    <location>
        <begin position="208"/>
        <end position="260"/>
    </location>
</feature>
<dbReference type="SMART" id="SM00612">
    <property type="entry name" value="Kelch"/>
    <property type="match status" value="3"/>
</dbReference>
<protein>
    <submittedName>
        <fullName evidence="6">RING finger 151-like</fullName>
    </submittedName>
</protein>
<evidence type="ECO:0000256" key="5">
    <source>
        <dbReference type="SAM" id="MobiDB-lite"/>
    </source>
</evidence>
<keyword evidence="1" id="KW-0880">Kelch repeat</keyword>
<dbReference type="SUPFAM" id="SSF49599">
    <property type="entry name" value="TRAF domain-like"/>
    <property type="match status" value="1"/>
</dbReference>
<dbReference type="Proteomes" id="UP001152795">
    <property type="component" value="Unassembled WGS sequence"/>
</dbReference>
<evidence type="ECO:0000256" key="2">
    <source>
        <dbReference type="ARBA" id="ARBA00022723"/>
    </source>
</evidence>
<dbReference type="GO" id="GO:0008270">
    <property type="term" value="F:zinc ion binding"/>
    <property type="evidence" value="ECO:0007669"/>
    <property type="project" value="UniProtKB-KW"/>
</dbReference>
<dbReference type="AlphaFoldDB" id="A0A6S7HNJ9"/>
<accession>A0A6S7HNJ9</accession>
<dbReference type="SUPFAM" id="SSF117281">
    <property type="entry name" value="Kelch motif"/>
    <property type="match status" value="1"/>
</dbReference>
<dbReference type="Pfam" id="PF13923">
    <property type="entry name" value="zf-C3HC4_2"/>
    <property type="match status" value="1"/>
</dbReference>
<reference evidence="6" key="1">
    <citation type="submission" date="2020-04" db="EMBL/GenBank/DDBJ databases">
        <authorList>
            <person name="Alioto T."/>
            <person name="Alioto T."/>
            <person name="Gomez Garrido J."/>
        </authorList>
    </citation>
    <scope>NUCLEOTIDE SEQUENCE</scope>
    <source>
        <strain evidence="6">A484AB</strain>
    </source>
</reference>
<dbReference type="Pfam" id="PF01344">
    <property type="entry name" value="Kelch_1"/>
    <property type="match status" value="1"/>
</dbReference>
<gene>
    <name evidence="6" type="ORF">PACLA_8A055766</name>
</gene>
<proteinExistence type="predicted"/>
<dbReference type="PANTHER" id="PTHR10131">
    <property type="entry name" value="TNF RECEPTOR ASSOCIATED FACTOR"/>
    <property type="match status" value="1"/>
</dbReference>
<comment type="caution">
    <text evidence="6">The sequence shown here is derived from an EMBL/GenBank/DDBJ whole genome shotgun (WGS) entry which is preliminary data.</text>
</comment>
<dbReference type="PROSITE" id="PS50145">
    <property type="entry name" value="ZF_TRAF"/>
    <property type="match status" value="1"/>
</dbReference>
<evidence type="ECO:0000313" key="7">
    <source>
        <dbReference type="Proteomes" id="UP001152795"/>
    </source>
</evidence>
<dbReference type="Gene3D" id="3.30.40.10">
    <property type="entry name" value="Zinc/RING finger domain, C3HC4 (zinc finger)"/>
    <property type="match status" value="2"/>
</dbReference>
<dbReference type="EMBL" id="CACRXK020003046">
    <property type="protein sequence ID" value="CAB3997190.1"/>
    <property type="molecule type" value="Genomic_DNA"/>
</dbReference>
<evidence type="ECO:0000256" key="4">
    <source>
        <dbReference type="ARBA" id="ARBA00022833"/>
    </source>
</evidence>
<dbReference type="InterPro" id="IPR013083">
    <property type="entry name" value="Znf_RING/FYVE/PHD"/>
</dbReference>
<dbReference type="SMART" id="SM00184">
    <property type="entry name" value="RING"/>
    <property type="match status" value="1"/>
</dbReference>
<dbReference type="InterPro" id="IPR001293">
    <property type="entry name" value="Znf_TRAF"/>
</dbReference>
<dbReference type="SUPFAM" id="SSF57850">
    <property type="entry name" value="RING/U-box"/>
    <property type="match status" value="1"/>
</dbReference>